<comment type="caution">
    <text evidence="3">The sequence shown here is derived from an EMBL/GenBank/DDBJ whole genome shotgun (WGS) entry which is preliminary data.</text>
</comment>
<dbReference type="RefSeq" id="WP_268261519.1">
    <property type="nucleotide sequence ID" value="NZ_JALQCX010000010.1"/>
</dbReference>
<dbReference type="InterPro" id="IPR020835">
    <property type="entry name" value="Catalase_sf"/>
</dbReference>
<sequence>MSKDTYLPPPCFDQPEQAPERLTEMFVDIVQKKRIDLGQHPAERAVFRKLHGVAHGRLEMCKDIPDELKVGVFAHQSLQAWVRFSSDTTPTSPDLGSTLGIGIKLFGVPGPKALGDDGDTADFIMQNFPVFFVDNAQEMVEFTYAGVVAQDYPGYLKKHPKTNDILNRMGRTIEGSVLTTQYWAILPFHSGEQRYVKFRLDPETPPENVANNQLDYLAVDLGQRLSQREYRFRFMVQLRTNDASMPLDQATVEWPEAESPFVHVATLTLAQQDVSERGQAEYGQGLGFNIWRLPLEQTPVGSIAEARKMAYAAGAHLRHEANGQSLQDPPQPRPARCPFAPAADTRVDRPEPEVKDQCIVKAVIYPAIGVARVGNSQTEWFIGPEVPNPAPEKPGFYRDAKKALKRQAARFRVYGVNAKGEIVRELTPDNAKIQWQVQLANTKAAWYGFQLALDIPEAASAPPSTLRNAAVADRTRLAITPKARSVTGKDSKVQRFDDGQFMGTPVYLGEIFTDKQGRLVVLGGHGVSASWDDSRAITFANNEGWHDDVSDGPVTAQVTLDGKALLVDPAWIIVGPPNFGPQRKSVRTMWDLMRDVAIDAGTLACPSRPSFTLEILPIFERMAGLQWVNAGFAAGFGWKGVNDLSSPETLARLADGSTANHDWRHSIANQFRNYEVDSWSPKPWPWIYGDAMAVPAAHTPRQNSTLGKTQMALLWEWAAGNFVEDYDPERVWPQDIDDVPLAERGDTLTRAALEFCLADAFHPGCEITWPVRSSTMYMAPFRLAHALDGWVAPGLGEVFTSDWLTIPNGPLYGQQAGGLTRWMAVPWQTDSASCRSGYDKNYDPYVPSFWPARVPNEVLTKHNYRIVMDEEKPLGERLAAFANRAAWIDPLGSTSYTDQINNMIHHFDHLGVVEVHPGPSDREHFPAVIEVEDQHLPIPDQPNPSAKPHTTSEEHTALQVGAITGTRAGSVDIMTIEKVRRFPRGLPG</sequence>
<dbReference type="InterPro" id="IPR041168">
    <property type="entry name" value="LodA_N"/>
</dbReference>
<dbReference type="Proteomes" id="UP001155163">
    <property type="component" value="Unassembled WGS sequence"/>
</dbReference>
<dbReference type="Pfam" id="PF18417">
    <property type="entry name" value="LodA_C"/>
    <property type="match status" value="1"/>
</dbReference>
<proteinExistence type="predicted"/>
<dbReference type="InterPro" id="IPR041173">
    <property type="entry name" value="LodA_C"/>
</dbReference>
<dbReference type="EMBL" id="JALQCX010000010">
    <property type="protein sequence ID" value="MCK9813797.1"/>
    <property type="molecule type" value="Genomic_DNA"/>
</dbReference>
<dbReference type="Pfam" id="PF17990">
    <property type="entry name" value="LodA_N"/>
    <property type="match status" value="1"/>
</dbReference>
<accession>A0ABT0JD36</accession>
<evidence type="ECO:0000313" key="4">
    <source>
        <dbReference type="Proteomes" id="UP001155163"/>
    </source>
</evidence>
<keyword evidence="4" id="KW-1185">Reference proteome</keyword>
<dbReference type="SUPFAM" id="SSF56634">
    <property type="entry name" value="Heme-dependent catalase-like"/>
    <property type="match status" value="1"/>
</dbReference>
<dbReference type="CDD" id="cd14731">
    <property type="entry name" value="LodA_like_1"/>
    <property type="match status" value="1"/>
</dbReference>
<evidence type="ECO:0000259" key="1">
    <source>
        <dbReference type="Pfam" id="PF17990"/>
    </source>
</evidence>
<reference evidence="3 4" key="1">
    <citation type="journal article" date="2022" name="Int. J. Syst. Evol. Microbiol.">
        <title>Pseudomonas aegrilactucae sp. nov. and Pseudomonas morbosilactucae sp. nov., pathogens causing bacterial rot of lettuce in Japan.</title>
        <authorList>
            <person name="Sawada H."/>
            <person name="Fujikawa T."/>
            <person name="Satou M."/>
        </authorList>
    </citation>
    <scope>NUCLEOTIDE SEQUENCE [LARGE SCALE GENOMIC DNA]</scope>
    <source>
        <strain evidence="3 4">MAFF 302046</strain>
    </source>
</reference>
<name>A0ABT0JD36_9PSED</name>
<gene>
    <name evidence="3" type="ORF">M1B35_06475</name>
</gene>
<evidence type="ECO:0000259" key="2">
    <source>
        <dbReference type="Pfam" id="PF18417"/>
    </source>
</evidence>
<evidence type="ECO:0000313" key="3">
    <source>
        <dbReference type="EMBL" id="MCK9813797.1"/>
    </source>
</evidence>
<dbReference type="InterPro" id="IPR033798">
    <property type="entry name" value="LodA-like"/>
</dbReference>
<feature type="domain" description="L-Lysine epsilon oxidase N-terminal" evidence="1">
    <location>
        <begin position="365"/>
        <end position="574"/>
    </location>
</feature>
<dbReference type="Gene3D" id="2.40.180.10">
    <property type="entry name" value="Catalase core domain"/>
    <property type="match status" value="1"/>
</dbReference>
<protein>
    <submittedName>
        <fullName evidence="3">LodA/GoxA family CTQ-dependent oxidase</fullName>
    </submittedName>
</protein>
<reference evidence="3 4" key="2">
    <citation type="journal article" date="2023" name="Plant Pathol.">
        <title>Dismantling and reorganizing Pseudomonas marginalis sensu#lato.</title>
        <authorList>
            <person name="Sawada H."/>
            <person name="Fujikawa T."/>
            <person name="Satou M."/>
        </authorList>
    </citation>
    <scope>NUCLEOTIDE SEQUENCE [LARGE SCALE GENOMIC DNA]</scope>
    <source>
        <strain evidence="3 4">MAFF 302046</strain>
    </source>
</reference>
<organism evidence="3 4">
    <name type="scientific">Pseudomonas morbosilactucae</name>
    <dbReference type="NCBI Taxonomy" id="2938197"/>
    <lineage>
        <taxon>Bacteria</taxon>
        <taxon>Pseudomonadati</taxon>
        <taxon>Pseudomonadota</taxon>
        <taxon>Gammaproteobacteria</taxon>
        <taxon>Pseudomonadales</taxon>
        <taxon>Pseudomonadaceae</taxon>
        <taxon>Pseudomonas</taxon>
    </lineage>
</organism>
<feature type="domain" description="L-lysine epsilon oxidase C-terminal" evidence="2">
    <location>
        <begin position="698"/>
        <end position="850"/>
    </location>
</feature>